<proteinExistence type="predicted"/>
<accession>A0A1B6H7Q3</accession>
<name>A0A1B6H7Q3_9HEMI</name>
<feature type="non-terminal residue" evidence="1">
    <location>
        <position position="1"/>
    </location>
</feature>
<protein>
    <submittedName>
        <fullName evidence="1">Uncharacterized protein</fullName>
    </submittedName>
</protein>
<dbReference type="AlphaFoldDB" id="A0A1B6H7Q3"/>
<feature type="non-terminal residue" evidence="1">
    <location>
        <position position="181"/>
    </location>
</feature>
<gene>
    <name evidence="1" type="ORF">g.59215</name>
</gene>
<organism evidence="1">
    <name type="scientific">Homalodisca liturata</name>
    <dbReference type="NCBI Taxonomy" id="320908"/>
    <lineage>
        <taxon>Eukaryota</taxon>
        <taxon>Metazoa</taxon>
        <taxon>Ecdysozoa</taxon>
        <taxon>Arthropoda</taxon>
        <taxon>Hexapoda</taxon>
        <taxon>Insecta</taxon>
        <taxon>Pterygota</taxon>
        <taxon>Neoptera</taxon>
        <taxon>Paraneoptera</taxon>
        <taxon>Hemiptera</taxon>
        <taxon>Auchenorrhyncha</taxon>
        <taxon>Membracoidea</taxon>
        <taxon>Cicadellidae</taxon>
        <taxon>Cicadellinae</taxon>
        <taxon>Proconiini</taxon>
        <taxon>Homalodisca</taxon>
    </lineage>
</organism>
<sequence length="181" mass="20611">GIYNTWRTKIPHAPTTNNTPLAQIDSKSNFVRTAMVEQRDLWRIKEELLLKRFSKMYQEYNLSKREKITQDIRNTLLKYRDNFALIDLKSGNFLIGDPNKNYQCGFDGAHFVDLTKGEQSKFSAASNASVINDLILVSDDTLLMNDLKLYSSTKNTKIDNTYSSKARFNLVQGVPGCGKTS</sequence>
<evidence type="ECO:0000313" key="1">
    <source>
        <dbReference type="EMBL" id="JAS70755.1"/>
    </source>
</evidence>
<dbReference type="EMBL" id="GECU01036951">
    <property type="protein sequence ID" value="JAS70755.1"/>
    <property type="molecule type" value="Transcribed_RNA"/>
</dbReference>
<reference evidence="1" key="1">
    <citation type="submission" date="2015-11" db="EMBL/GenBank/DDBJ databases">
        <title>De novo transcriptome assembly of four potential Pierce s Disease insect vectors from Arizona vineyards.</title>
        <authorList>
            <person name="Tassone E.E."/>
        </authorList>
    </citation>
    <scope>NUCLEOTIDE SEQUENCE</scope>
</reference>